<dbReference type="PANTHER" id="PTHR42865:SF7">
    <property type="entry name" value="PROTON_GLUTAMATE-ASPARTATE SYMPORTER"/>
    <property type="match status" value="1"/>
</dbReference>
<dbReference type="STRING" id="555088.DealDRAFT_1920"/>
<dbReference type="PRINTS" id="PR00173">
    <property type="entry name" value="EDTRNSPORT"/>
</dbReference>
<dbReference type="GO" id="GO:0015293">
    <property type="term" value="F:symporter activity"/>
    <property type="evidence" value="ECO:0007669"/>
    <property type="project" value="UniProtKB-KW"/>
</dbReference>
<feature type="transmembrane region" description="Helical" evidence="7">
    <location>
        <begin position="71"/>
        <end position="96"/>
    </location>
</feature>
<dbReference type="RefSeq" id="WP_008516928.1">
    <property type="nucleotide sequence ID" value="NZ_ACJM01000009.1"/>
</dbReference>
<feature type="transmembrane region" description="Helical" evidence="7">
    <location>
        <begin position="228"/>
        <end position="250"/>
    </location>
</feature>
<keyword evidence="5 7" id="KW-1133">Transmembrane helix</keyword>
<dbReference type="SUPFAM" id="SSF118215">
    <property type="entry name" value="Proton glutamate symport protein"/>
    <property type="match status" value="1"/>
</dbReference>
<name>C0GHG1_DETAL</name>
<organism evidence="8 9">
    <name type="scientific">Dethiobacter alkaliphilus AHT 1</name>
    <dbReference type="NCBI Taxonomy" id="555088"/>
    <lineage>
        <taxon>Bacteria</taxon>
        <taxon>Bacillati</taxon>
        <taxon>Bacillota</taxon>
        <taxon>Dethiobacteria</taxon>
        <taxon>Dethiobacterales</taxon>
        <taxon>Dethiobacteraceae</taxon>
        <taxon>Dethiobacter</taxon>
    </lineage>
</organism>
<dbReference type="GO" id="GO:0006835">
    <property type="term" value="P:dicarboxylic acid transport"/>
    <property type="evidence" value="ECO:0007669"/>
    <property type="project" value="TreeGrafter"/>
</dbReference>
<evidence type="ECO:0000256" key="7">
    <source>
        <dbReference type="SAM" id="Phobius"/>
    </source>
</evidence>
<sequence length="446" mass="47381">MDNPLNVLHPRSLKNLTIHMHSLIRSRLWLKILVAMFLGIMTGILLGPTTGLVPRETGAVIGSWLAMPGQIFLGMIQMIVVPLVFASIITGLAASEDMEQLSKMGTRLAFYFVATTVVAIVIGLMVALTIQPGLFIDGSTLEETMGAETPIDQEEMVDAPDFVGIPEVITSILPQNPLGAMVDREMFQIVLIAIIFGIALISTASTYAEPLLELLGAIQEVCMTIVRWAMLLAPFAVFGMLAQTTITTGIDALLGMAIYVLTVLLGLLILLGVYMLLVMVVGRKNPLEFFQAVREVVLLAFSTSSSAAVMPLSIQVAEEKLGVRPSTSQFLIPLGATINMNGTALYQGVAAIFLAQVFAVELTLASMLLIIVMTVGASIGSSATPGVGMVILASVLASVGIPPSGIALIIGVDRILDMSRTAINVMGDLTACLVMDRWVGGPNLEQ</sequence>
<feature type="transmembrane region" description="Helical" evidence="7">
    <location>
        <begin position="292"/>
        <end position="310"/>
    </location>
</feature>
<protein>
    <submittedName>
        <fullName evidence="8">Sodium:dicarboxylate symporter</fullName>
    </submittedName>
</protein>
<evidence type="ECO:0000256" key="5">
    <source>
        <dbReference type="ARBA" id="ARBA00022989"/>
    </source>
</evidence>
<dbReference type="OrthoDB" id="9768885at2"/>
<evidence type="ECO:0000313" key="8">
    <source>
        <dbReference type="EMBL" id="EEG77167.1"/>
    </source>
</evidence>
<dbReference type="InterPro" id="IPR036458">
    <property type="entry name" value="Na:dicarbo_symporter_sf"/>
</dbReference>
<keyword evidence="4 7" id="KW-0812">Transmembrane</keyword>
<dbReference type="Gene3D" id="1.10.3860.10">
    <property type="entry name" value="Sodium:dicarboxylate symporter"/>
    <property type="match status" value="1"/>
</dbReference>
<proteinExistence type="predicted"/>
<feature type="transmembrane region" description="Helical" evidence="7">
    <location>
        <begin position="362"/>
        <end position="381"/>
    </location>
</feature>
<feature type="transmembrane region" description="Helical" evidence="7">
    <location>
        <begin position="256"/>
        <end position="280"/>
    </location>
</feature>
<dbReference type="AlphaFoldDB" id="C0GHG1"/>
<feature type="transmembrane region" description="Helical" evidence="7">
    <location>
        <begin position="330"/>
        <end position="355"/>
    </location>
</feature>
<evidence type="ECO:0000256" key="6">
    <source>
        <dbReference type="ARBA" id="ARBA00023136"/>
    </source>
</evidence>
<gene>
    <name evidence="8" type="ORF">DealDRAFT_1920</name>
</gene>
<evidence type="ECO:0000256" key="1">
    <source>
        <dbReference type="ARBA" id="ARBA00004651"/>
    </source>
</evidence>
<feature type="transmembrane region" description="Helical" evidence="7">
    <location>
        <begin position="186"/>
        <end position="207"/>
    </location>
</feature>
<dbReference type="eggNOG" id="COG1301">
    <property type="taxonomic scope" value="Bacteria"/>
</dbReference>
<evidence type="ECO:0000313" key="9">
    <source>
        <dbReference type="Proteomes" id="UP000006443"/>
    </source>
</evidence>
<accession>C0GHG1</accession>
<keyword evidence="9" id="KW-1185">Reference proteome</keyword>
<evidence type="ECO:0000256" key="4">
    <source>
        <dbReference type="ARBA" id="ARBA00022692"/>
    </source>
</evidence>
<feature type="transmembrane region" description="Helical" evidence="7">
    <location>
        <begin position="108"/>
        <end position="130"/>
    </location>
</feature>
<feature type="transmembrane region" description="Helical" evidence="7">
    <location>
        <begin position="387"/>
        <end position="410"/>
    </location>
</feature>
<comment type="subcellular location">
    <subcellularLocation>
        <location evidence="1">Cell membrane</location>
        <topology evidence="1">Multi-pass membrane protein</topology>
    </subcellularLocation>
</comment>
<keyword evidence="3" id="KW-1003">Cell membrane</keyword>
<dbReference type="Proteomes" id="UP000006443">
    <property type="component" value="Unassembled WGS sequence"/>
</dbReference>
<keyword evidence="2" id="KW-0813">Transport</keyword>
<keyword evidence="6 7" id="KW-0472">Membrane</keyword>
<dbReference type="PANTHER" id="PTHR42865">
    <property type="entry name" value="PROTON/GLUTAMATE-ASPARTATE SYMPORTER"/>
    <property type="match status" value="1"/>
</dbReference>
<reference evidence="8 9" key="1">
    <citation type="submission" date="2009-02" db="EMBL/GenBank/DDBJ databases">
        <title>Sequencing of the draft genome and assembly of Dethiobacter alkaliphilus AHT 1.</title>
        <authorList>
            <consortium name="US DOE Joint Genome Institute (JGI-PGF)"/>
            <person name="Lucas S."/>
            <person name="Copeland A."/>
            <person name="Lapidus A."/>
            <person name="Glavina del Rio T."/>
            <person name="Dalin E."/>
            <person name="Tice H."/>
            <person name="Bruce D."/>
            <person name="Goodwin L."/>
            <person name="Pitluck S."/>
            <person name="Larimer F."/>
            <person name="Land M.L."/>
            <person name="Hauser L."/>
            <person name="Muyzer G."/>
        </authorList>
    </citation>
    <scope>NUCLEOTIDE SEQUENCE [LARGE SCALE GENOMIC DNA]</scope>
    <source>
        <strain evidence="8 9">AHT 1</strain>
    </source>
</reference>
<dbReference type="GO" id="GO:0005886">
    <property type="term" value="C:plasma membrane"/>
    <property type="evidence" value="ECO:0007669"/>
    <property type="project" value="UniProtKB-SubCell"/>
</dbReference>
<feature type="transmembrane region" description="Helical" evidence="7">
    <location>
        <begin position="28"/>
        <end position="51"/>
    </location>
</feature>
<evidence type="ECO:0000256" key="2">
    <source>
        <dbReference type="ARBA" id="ARBA00022448"/>
    </source>
</evidence>
<dbReference type="InterPro" id="IPR001991">
    <property type="entry name" value="Na-dicarboxylate_symporter"/>
</dbReference>
<dbReference type="Pfam" id="PF00375">
    <property type="entry name" value="SDF"/>
    <property type="match status" value="1"/>
</dbReference>
<dbReference type="EMBL" id="ACJM01000009">
    <property type="protein sequence ID" value="EEG77167.1"/>
    <property type="molecule type" value="Genomic_DNA"/>
</dbReference>
<comment type="caution">
    <text evidence="8">The sequence shown here is derived from an EMBL/GenBank/DDBJ whole genome shotgun (WGS) entry which is preliminary data.</text>
</comment>
<evidence type="ECO:0000256" key="3">
    <source>
        <dbReference type="ARBA" id="ARBA00022475"/>
    </source>
</evidence>